<proteinExistence type="predicted"/>
<evidence type="ECO:0000313" key="1">
    <source>
        <dbReference type="EMBL" id="PRQ20822.1"/>
    </source>
</evidence>
<dbReference type="Gramene" id="PRQ20822">
    <property type="protein sequence ID" value="PRQ20822"/>
    <property type="gene ID" value="RchiOBHm_Chr7g0232311"/>
</dbReference>
<organism evidence="1 2">
    <name type="scientific">Rosa chinensis</name>
    <name type="common">China rose</name>
    <dbReference type="NCBI Taxonomy" id="74649"/>
    <lineage>
        <taxon>Eukaryota</taxon>
        <taxon>Viridiplantae</taxon>
        <taxon>Streptophyta</taxon>
        <taxon>Embryophyta</taxon>
        <taxon>Tracheophyta</taxon>
        <taxon>Spermatophyta</taxon>
        <taxon>Magnoliopsida</taxon>
        <taxon>eudicotyledons</taxon>
        <taxon>Gunneridae</taxon>
        <taxon>Pentapetalae</taxon>
        <taxon>rosids</taxon>
        <taxon>fabids</taxon>
        <taxon>Rosales</taxon>
        <taxon>Rosaceae</taxon>
        <taxon>Rosoideae</taxon>
        <taxon>Rosoideae incertae sedis</taxon>
        <taxon>Rosa</taxon>
    </lineage>
</organism>
<gene>
    <name evidence="1" type="ORF">RchiOBHm_Chr7g0232311</name>
</gene>
<comment type="caution">
    <text evidence="1">The sequence shown here is derived from an EMBL/GenBank/DDBJ whole genome shotgun (WGS) entry which is preliminary data.</text>
</comment>
<dbReference type="AlphaFoldDB" id="A0A2P6PFW3"/>
<reference evidence="1 2" key="1">
    <citation type="journal article" date="2018" name="Nat. Genet.">
        <title>The Rosa genome provides new insights in the design of modern roses.</title>
        <authorList>
            <person name="Bendahmane M."/>
        </authorList>
    </citation>
    <scope>NUCLEOTIDE SEQUENCE [LARGE SCALE GENOMIC DNA]</scope>
    <source>
        <strain evidence="2">cv. Old Blush</strain>
    </source>
</reference>
<evidence type="ECO:0000313" key="2">
    <source>
        <dbReference type="Proteomes" id="UP000238479"/>
    </source>
</evidence>
<dbReference type="EMBL" id="PDCK01000045">
    <property type="protein sequence ID" value="PRQ20822.1"/>
    <property type="molecule type" value="Genomic_DNA"/>
</dbReference>
<sequence>MAIWRRAYGYCYLRTSLCHWYVYCNLHRQLQWGHHEPLMCYQLIVDLSTILTRIDGSDHNLNPDHINHLCYC</sequence>
<keyword evidence="2" id="KW-1185">Reference proteome</keyword>
<accession>A0A2P6PFW3</accession>
<name>A0A2P6PFW3_ROSCH</name>
<dbReference type="Proteomes" id="UP000238479">
    <property type="component" value="Chromosome 7"/>
</dbReference>
<protein>
    <submittedName>
        <fullName evidence="1">Uncharacterized protein</fullName>
    </submittedName>
</protein>